<comment type="function">
    <text evidence="12">Involved in acetate metabolism.</text>
</comment>
<keyword evidence="9 12" id="KW-0808">Transferase</keyword>
<dbReference type="Proteomes" id="UP000596074">
    <property type="component" value="Chromosome"/>
</dbReference>
<dbReference type="NCBIfam" id="NF004167">
    <property type="entry name" value="PRK05632.1"/>
    <property type="match status" value="1"/>
</dbReference>
<comment type="domain">
    <text evidence="12">The N-terminal region seems to be important for proper quaternary structure. The C-terminal region contains the substrate-binding site.</text>
</comment>
<proteinExistence type="inferred from homology"/>
<dbReference type="NCBIfam" id="NF007233">
    <property type="entry name" value="PRK09653.1"/>
    <property type="match status" value="1"/>
</dbReference>
<keyword evidence="10 12" id="KW-0012">Acyltransferase</keyword>
<evidence type="ECO:0000256" key="2">
    <source>
        <dbReference type="ARBA" id="ARBA00004989"/>
    </source>
</evidence>
<dbReference type="InterPro" id="IPR004614">
    <property type="entry name" value="P_AcTrfase"/>
</dbReference>
<evidence type="ECO:0000256" key="5">
    <source>
        <dbReference type="ARBA" id="ARBA00011643"/>
    </source>
</evidence>
<evidence type="ECO:0000256" key="3">
    <source>
        <dbReference type="ARBA" id="ARBA00008756"/>
    </source>
</evidence>
<keyword evidence="16" id="KW-1185">Reference proteome</keyword>
<evidence type="ECO:0000256" key="9">
    <source>
        <dbReference type="ARBA" id="ARBA00022679"/>
    </source>
</evidence>
<organism evidence="15 16">
    <name type="scientific">Venatoribacter cucullus</name>
    <dbReference type="NCBI Taxonomy" id="2661630"/>
    <lineage>
        <taxon>Bacteria</taxon>
        <taxon>Pseudomonadati</taxon>
        <taxon>Pseudomonadota</taxon>
        <taxon>Gammaproteobacteria</taxon>
        <taxon>Oceanospirillales</taxon>
        <taxon>Oceanospirillaceae</taxon>
        <taxon>Venatoribacter</taxon>
    </lineage>
</organism>
<dbReference type="Gene3D" id="3.40.50.10950">
    <property type="match status" value="1"/>
</dbReference>
<dbReference type="SUPFAM" id="SSF52540">
    <property type="entry name" value="P-loop containing nucleoside triphosphate hydrolases"/>
    <property type="match status" value="1"/>
</dbReference>
<dbReference type="Gene3D" id="3.40.50.10750">
    <property type="entry name" value="Isocitrate/Isopropylmalate dehydrogenase-like"/>
    <property type="match status" value="1"/>
</dbReference>
<sequence>MINIFIAPTGLESGLTSISLGLIRALDAQGLKVGFVKPVAPGYAASERSTHLVRTLLHLQTPDPMHLNLVQQRVSDGMLDRVLEDTVALHAIASRDCDVVLIEGLVPDRSEPYTAKLNAEIAKALNAEILLVASGRNRTVQQVQTELKIQLGIFGGAQANLLGCVINKAGRGPRHTGIPSVGEVTPATQSEDFSQLKLNNCPLLGTIPWTAELISPRTLDVARALNAEILNAGELDTRRVMRIAMGARSLGNMIDVLRPGTLLVAPGDRDDILVAAAMAATNGTPLAGLLLTHGIKPADNLINLCRSALQTGIPVLQTHLDTFATAQQLTHMDTQVAIDDADRVQLIMETVANHLDMPTLMQQLGQPHASRLSPAAFRYQMVEKARAANKRIVLPEGEEPRTIQAAAICQSRGIANCVLLGDPERIVQIAQANEVELPDGLQMIAPASVRQNYVAGMVELRKHKQLTEPMALAQLEDNVVLGTMMLAQNEVDGLVSGAIHTTANTIRPALQLIKTAPGAKLVSSVFFMGLPDQVLVYGDCAVNPDPNAEELADIAIQSAESALAMGISPRIAMVSYSTGKSGSGADVEKVRTATELVRQLRPDLIIDGPLQYDAATTASVARSKAPDSPVAGQATVLVFPDLNTGNTTYKAVQRSANVISIGPMLQGLAKPVNDLSRGALIEDIVYTIALTAIQAQQQEQQPTE</sequence>
<dbReference type="InterPro" id="IPR050500">
    <property type="entry name" value="Phos_Acetyltrans/Butyryltrans"/>
</dbReference>
<dbReference type="EMBL" id="CP046056">
    <property type="protein sequence ID" value="QQD23857.1"/>
    <property type="molecule type" value="Genomic_DNA"/>
</dbReference>
<keyword evidence="8 12" id="KW-0963">Cytoplasm</keyword>
<evidence type="ECO:0000256" key="11">
    <source>
        <dbReference type="ARBA" id="ARBA00031108"/>
    </source>
</evidence>
<evidence type="ECO:0000256" key="8">
    <source>
        <dbReference type="ARBA" id="ARBA00022490"/>
    </source>
</evidence>
<evidence type="ECO:0000256" key="1">
    <source>
        <dbReference type="ARBA" id="ARBA00004496"/>
    </source>
</evidence>
<dbReference type="InterPro" id="IPR042112">
    <property type="entry name" value="P_AcTrfase_dom2"/>
</dbReference>
<evidence type="ECO:0000256" key="7">
    <source>
        <dbReference type="ARBA" id="ARBA00021528"/>
    </source>
</evidence>
<dbReference type="SUPFAM" id="SSF75138">
    <property type="entry name" value="HprK N-terminal domain-like"/>
    <property type="match status" value="1"/>
</dbReference>
<dbReference type="InterPro" id="IPR010766">
    <property type="entry name" value="DRTGG"/>
</dbReference>
<evidence type="ECO:0000256" key="12">
    <source>
        <dbReference type="PIRNR" id="PIRNR006107"/>
    </source>
</evidence>
<name>A0A9X7UVL5_9GAMM</name>
<comment type="similarity">
    <text evidence="3 12">In the C-terminal section; belongs to the phosphate acetyltransferase and butyryltransferase family.</text>
</comment>
<dbReference type="CDD" id="cd03109">
    <property type="entry name" value="DTBS"/>
    <property type="match status" value="1"/>
</dbReference>
<evidence type="ECO:0000259" key="14">
    <source>
        <dbReference type="Pfam" id="PF07085"/>
    </source>
</evidence>
<dbReference type="NCBIfam" id="TIGR00651">
    <property type="entry name" value="pta"/>
    <property type="match status" value="1"/>
</dbReference>
<feature type="domain" description="Phosphate acetyl/butaryl transferase" evidence="13">
    <location>
        <begin position="377"/>
        <end position="692"/>
    </location>
</feature>
<gene>
    <name evidence="15" type="ORF">GJQ55_04895</name>
</gene>
<dbReference type="InterPro" id="IPR016475">
    <property type="entry name" value="P-Actrans_bac"/>
</dbReference>
<dbReference type="InterPro" id="IPR027417">
    <property type="entry name" value="P-loop_NTPase"/>
</dbReference>
<dbReference type="GO" id="GO:0005737">
    <property type="term" value="C:cytoplasm"/>
    <property type="evidence" value="ECO:0007669"/>
    <property type="project" value="UniProtKB-SubCell"/>
</dbReference>
<dbReference type="InterPro" id="IPR028979">
    <property type="entry name" value="Ser_kin/Pase_Hpr-like_N_sf"/>
</dbReference>
<reference evidence="15 16" key="1">
    <citation type="submission" date="2019-11" db="EMBL/GenBank/DDBJ databases">
        <title>Venatorbacter sp. nov. a predator of Campylobacter and other Gram-negative bacteria.</title>
        <authorList>
            <person name="Saeedi A."/>
            <person name="Cummings N.J."/>
            <person name="Connerton I.F."/>
            <person name="Connerton P.L."/>
        </authorList>
    </citation>
    <scope>NUCLEOTIDE SEQUENCE [LARGE SCALE GENOMIC DNA]</scope>
    <source>
        <strain evidence="15">XL5</strain>
    </source>
</reference>
<dbReference type="Gene3D" id="3.40.1390.20">
    <property type="entry name" value="HprK N-terminal domain-like"/>
    <property type="match status" value="1"/>
</dbReference>
<dbReference type="Pfam" id="PF01515">
    <property type="entry name" value="PTA_PTB"/>
    <property type="match status" value="1"/>
</dbReference>
<dbReference type="InterPro" id="IPR002505">
    <property type="entry name" value="PTA_PTB"/>
</dbReference>
<evidence type="ECO:0000256" key="6">
    <source>
        <dbReference type="ARBA" id="ARBA00012707"/>
    </source>
</evidence>
<evidence type="ECO:0000256" key="4">
    <source>
        <dbReference type="ARBA" id="ARBA00009786"/>
    </source>
</evidence>
<dbReference type="SUPFAM" id="SSF53659">
    <property type="entry name" value="Isocitrate/Isopropylmalate dehydrogenase-like"/>
    <property type="match status" value="1"/>
</dbReference>
<dbReference type="EC" id="2.3.1.8" evidence="6 12"/>
<dbReference type="PIRSF" id="PIRSF006107">
    <property type="entry name" value="PhpActrans_proteobac"/>
    <property type="match status" value="1"/>
</dbReference>
<protein>
    <recommendedName>
        <fullName evidence="7 12">Phosphate acetyltransferase</fullName>
        <ecNumber evidence="6 12">2.3.1.8</ecNumber>
    </recommendedName>
    <alternativeName>
        <fullName evidence="11 12">Phosphotransacetylase</fullName>
    </alternativeName>
</protein>
<comment type="catalytic activity">
    <reaction evidence="12">
        <text>acetyl-CoA + phosphate = acetyl phosphate + CoA</text>
        <dbReference type="Rhea" id="RHEA:19521"/>
        <dbReference type="ChEBI" id="CHEBI:22191"/>
        <dbReference type="ChEBI" id="CHEBI:43474"/>
        <dbReference type="ChEBI" id="CHEBI:57287"/>
        <dbReference type="ChEBI" id="CHEBI:57288"/>
        <dbReference type="EC" id="2.3.1.8"/>
    </reaction>
</comment>
<evidence type="ECO:0000259" key="13">
    <source>
        <dbReference type="Pfam" id="PF01515"/>
    </source>
</evidence>
<comment type="similarity">
    <text evidence="4 12">In the N-terminal section; belongs to the CobB/CobQ family.</text>
</comment>
<evidence type="ECO:0000256" key="10">
    <source>
        <dbReference type="ARBA" id="ARBA00023315"/>
    </source>
</evidence>
<feature type="domain" description="DRTGG" evidence="14">
    <location>
        <begin position="220"/>
        <end position="331"/>
    </location>
</feature>
<comment type="pathway">
    <text evidence="2 12">Metabolic intermediate biosynthesis; acetyl-CoA biosynthesis; acetyl-CoA from acetate: step 2/2.</text>
</comment>
<dbReference type="Pfam" id="PF13500">
    <property type="entry name" value="AAA_26"/>
    <property type="match status" value="1"/>
</dbReference>
<comment type="subcellular location">
    <subcellularLocation>
        <location evidence="1 12">Cytoplasm</location>
    </subcellularLocation>
</comment>
<dbReference type="PANTHER" id="PTHR43356:SF3">
    <property type="entry name" value="PHOSPHATE ACETYLTRANSFERASE"/>
    <property type="match status" value="1"/>
</dbReference>
<dbReference type="RefSeq" id="WP_228346399.1">
    <property type="nucleotide sequence ID" value="NZ_CP046056.1"/>
</dbReference>
<dbReference type="Gene3D" id="3.40.50.300">
    <property type="entry name" value="P-loop containing nucleotide triphosphate hydrolases"/>
    <property type="match status" value="1"/>
</dbReference>
<dbReference type="Pfam" id="PF07085">
    <property type="entry name" value="DRTGG"/>
    <property type="match status" value="1"/>
</dbReference>
<dbReference type="KEGG" id="vcw:GJQ55_04895"/>
<dbReference type="FunFam" id="3.40.50.10750:FF:000001">
    <property type="entry name" value="Phosphate acetyltransferase"/>
    <property type="match status" value="1"/>
</dbReference>
<dbReference type="InterPro" id="IPR042113">
    <property type="entry name" value="P_AcTrfase_dom1"/>
</dbReference>
<comment type="subunit">
    <text evidence="5">Homohexamer.</text>
</comment>
<dbReference type="GO" id="GO:0008959">
    <property type="term" value="F:phosphate acetyltransferase activity"/>
    <property type="evidence" value="ECO:0007669"/>
    <property type="project" value="UniProtKB-EC"/>
</dbReference>
<evidence type="ECO:0000313" key="15">
    <source>
        <dbReference type="EMBL" id="QQD23857.1"/>
    </source>
</evidence>
<dbReference type="PANTHER" id="PTHR43356">
    <property type="entry name" value="PHOSPHATE ACETYLTRANSFERASE"/>
    <property type="match status" value="1"/>
</dbReference>
<evidence type="ECO:0000313" key="16">
    <source>
        <dbReference type="Proteomes" id="UP000596074"/>
    </source>
</evidence>
<accession>A0A9X7UVL5</accession>
<dbReference type="AlphaFoldDB" id="A0A9X7UVL5"/>